<dbReference type="Pfam" id="PF22184">
    <property type="entry name" value="CBM_56"/>
    <property type="match status" value="1"/>
</dbReference>
<dbReference type="InterPro" id="IPR047569">
    <property type="entry name" value="CBM56"/>
</dbReference>
<dbReference type="AlphaFoldDB" id="A0A0D2I2P1"/>
<keyword evidence="3" id="KW-1185">Reference proteome</keyword>
<reference evidence="2 3" key="1">
    <citation type="journal article" date="2013" name="Proc. Natl. Acad. Sci. U.S.A.">
        <title>Candidate phylum TM6 genome recovered from a hospital sink biofilm provides genomic insights into this uncultivated phylum.</title>
        <authorList>
            <person name="McLean J.S."/>
            <person name="Lombardo M.J."/>
            <person name="Badger J.H."/>
            <person name="Edlund A."/>
            <person name="Novotny M."/>
            <person name="Yee-Greenbaum J."/>
            <person name="Vyahhi N."/>
            <person name="Hall A.P."/>
            <person name="Yang Y."/>
            <person name="Dupont C.L."/>
            <person name="Ziegler M.G."/>
            <person name="Chitsaz H."/>
            <person name="Allen A.E."/>
            <person name="Yooseph S."/>
            <person name="Tesler G."/>
            <person name="Pevzner P.A."/>
            <person name="Friedman R.M."/>
            <person name="Nealson K.H."/>
            <person name="Venter J.C."/>
            <person name="Lasken R.S."/>
        </authorList>
    </citation>
    <scope>NUCLEOTIDE SEQUENCE [LARGE SCALE GENOMIC DNA]</scope>
    <source>
        <strain evidence="2 3">TM6SC1</strain>
    </source>
</reference>
<evidence type="ECO:0000313" key="3">
    <source>
        <dbReference type="Proteomes" id="UP000032214"/>
    </source>
</evidence>
<dbReference type="EMBL" id="ARQD01000001">
    <property type="protein sequence ID" value="KIX85470.1"/>
    <property type="molecule type" value="Genomic_DNA"/>
</dbReference>
<name>A0A0D2I2P1_9BACT</name>
<evidence type="ECO:0000259" key="1">
    <source>
        <dbReference type="Pfam" id="PF22184"/>
    </source>
</evidence>
<comment type="caution">
    <text evidence="2">The sequence shown here is derived from an EMBL/GenBank/DDBJ whole genome shotgun (WGS) entry which is preliminary data.</text>
</comment>
<evidence type="ECO:0000313" key="2">
    <source>
        <dbReference type="EMBL" id="KIX85470.1"/>
    </source>
</evidence>
<gene>
    <name evidence="2" type="ORF">J120_00640</name>
</gene>
<dbReference type="GO" id="GO:0030246">
    <property type="term" value="F:carbohydrate binding"/>
    <property type="evidence" value="ECO:0007669"/>
    <property type="project" value="InterPro"/>
</dbReference>
<feature type="domain" description="CBM56" evidence="1">
    <location>
        <begin position="45"/>
        <end position="121"/>
    </location>
</feature>
<sequence>MTISLYLYKSYKYFLALVFLILSINGAEYSTKIISDSKFKYCVAEGPAKVGFYVYDTIKELGSVTLHYKRTCTDQSHHIWQAQVVNYNHSSGNWEYALEEMYSGDRIEFHFEYTRDGKSYSSKNDFHIYRTSVNEVDVSSIYQDLNDHNMYHYNFYILKEATKANFCFSINGSRVQSLSMHSSHQFWSTQLHGLTSHDRVDYYVEYEVGGAMRTSHKFTYYVPAYSCIPVSDN</sequence>
<proteinExistence type="predicted"/>
<dbReference type="Proteomes" id="UP000032214">
    <property type="component" value="Unassembled WGS sequence"/>
</dbReference>
<accession>A0A0D2I2P1</accession>
<protein>
    <recommendedName>
        <fullName evidence="1">CBM56 domain-containing protein</fullName>
    </recommendedName>
</protein>
<organism evidence="2 3">
    <name type="scientific">candidate division TM6 bacterium JCVI TM6SC1</name>
    <dbReference type="NCBI Taxonomy" id="1306947"/>
    <lineage>
        <taxon>Bacteria</taxon>
        <taxon>Candidatus Babelota</taxon>
        <taxon>Vermiphilus</taxon>
    </lineage>
</organism>